<dbReference type="OrthoDB" id="9972657at2759"/>
<dbReference type="InterPro" id="IPR027417">
    <property type="entry name" value="P-loop_NTPase"/>
</dbReference>
<dbReference type="InterPro" id="IPR052648">
    <property type="entry name" value="Ser-tRNA(Sec)_kinase"/>
</dbReference>
<dbReference type="InParanoid" id="D2V263"/>
<reference evidence="3 4" key="1">
    <citation type="journal article" date="2010" name="Cell">
        <title>The genome of Naegleria gruberi illuminates early eukaryotic versatility.</title>
        <authorList>
            <person name="Fritz-Laylin L.K."/>
            <person name="Prochnik S.E."/>
            <person name="Ginger M.L."/>
            <person name="Dacks J.B."/>
            <person name="Carpenter M.L."/>
            <person name="Field M.C."/>
            <person name="Kuo A."/>
            <person name="Paredez A."/>
            <person name="Chapman J."/>
            <person name="Pham J."/>
            <person name="Shu S."/>
            <person name="Neupane R."/>
            <person name="Cipriano M."/>
            <person name="Mancuso J."/>
            <person name="Tu H."/>
            <person name="Salamov A."/>
            <person name="Lindquist E."/>
            <person name="Shapiro H."/>
            <person name="Lucas S."/>
            <person name="Grigoriev I.V."/>
            <person name="Cande W.Z."/>
            <person name="Fulton C."/>
            <person name="Rokhsar D.S."/>
            <person name="Dawson S.C."/>
        </authorList>
    </citation>
    <scope>NUCLEOTIDE SEQUENCE [LARGE SCALE GENOMIC DNA]</scope>
    <source>
        <strain evidence="3 4">NEG-M</strain>
    </source>
</reference>
<dbReference type="GO" id="GO:0005524">
    <property type="term" value="F:ATP binding"/>
    <property type="evidence" value="ECO:0007669"/>
    <property type="project" value="UniProtKB-KW"/>
</dbReference>
<organism evidence="4">
    <name type="scientific">Naegleria gruberi</name>
    <name type="common">Amoeba</name>
    <dbReference type="NCBI Taxonomy" id="5762"/>
    <lineage>
        <taxon>Eukaryota</taxon>
        <taxon>Discoba</taxon>
        <taxon>Heterolobosea</taxon>
        <taxon>Tetramitia</taxon>
        <taxon>Eutetramitia</taxon>
        <taxon>Vahlkampfiidae</taxon>
        <taxon>Naegleria</taxon>
    </lineage>
</organism>
<dbReference type="Proteomes" id="UP000006671">
    <property type="component" value="Unassembled WGS sequence"/>
</dbReference>
<keyword evidence="1" id="KW-0547">Nucleotide-binding</keyword>
<keyword evidence="4" id="KW-1185">Reference proteome</keyword>
<dbReference type="EMBL" id="GG738849">
    <property type="protein sequence ID" value="EFC48997.1"/>
    <property type="molecule type" value="Genomic_DNA"/>
</dbReference>
<dbReference type="GO" id="GO:0016301">
    <property type="term" value="F:kinase activity"/>
    <property type="evidence" value="ECO:0007669"/>
    <property type="project" value="TreeGrafter"/>
</dbReference>
<dbReference type="KEGG" id="ngr:NAEGRDRAFT_78247"/>
<name>D2V263_NAEGR</name>
<dbReference type="OMA" id="RESFPVW"/>
<dbReference type="PANTHER" id="PTHR20873">
    <property type="entry name" value="L-SERYL-TRNA(SEC) KINASE"/>
    <property type="match status" value="1"/>
</dbReference>
<dbReference type="GeneID" id="8862371"/>
<gene>
    <name evidence="3" type="primary">FM175</name>
    <name evidence="3" type="ORF">NAEGRDRAFT_78247</name>
</gene>
<dbReference type="eggNOG" id="KOG4622">
    <property type="taxonomic scope" value="Eukaryota"/>
</dbReference>
<dbReference type="RefSeq" id="XP_002681741.1">
    <property type="nucleotide sequence ID" value="XM_002681695.1"/>
</dbReference>
<proteinExistence type="predicted"/>
<evidence type="ECO:0000313" key="3">
    <source>
        <dbReference type="EMBL" id="EFC48997.1"/>
    </source>
</evidence>
<dbReference type="Pfam" id="PF08433">
    <property type="entry name" value="KTI12"/>
    <property type="match status" value="1"/>
</dbReference>
<dbReference type="VEuPathDB" id="AmoebaDB:NAEGRDRAFT_78247"/>
<evidence type="ECO:0000313" key="4">
    <source>
        <dbReference type="Proteomes" id="UP000006671"/>
    </source>
</evidence>
<dbReference type="SUPFAM" id="SSF52540">
    <property type="entry name" value="P-loop containing nucleoside triphosphate hydrolases"/>
    <property type="match status" value="1"/>
</dbReference>
<dbReference type="BRENDA" id="2.7.1.164">
    <property type="organism ID" value="3555"/>
</dbReference>
<dbReference type="Gene3D" id="3.40.50.300">
    <property type="entry name" value="P-loop containing nucleotide triphosphate hydrolases"/>
    <property type="match status" value="1"/>
</dbReference>
<sequence length="284" mass="33243">MQDIAGEGCGEVNDGVILVMIGGLPACGKTSLCKKIQTYLEDIRMECKLFCYDEVLNEELEDGGFTSEKWKKSRNLIYKQTIKTINEFKCIVKSGWKIIILDDNFYYKSMRHEFVQICQEFTIAHIQIILKCNVETCIERDAKRSQPVGEDIIRSMNIRFEYGKSSFSDNIIYMEYDTDNFSEMDSISSKIIDLFPLAKPLQDLNKMKQEMKEESQRQNEQSFKKQLDDSLRKKTSHLIQHNLIKKEHAKKLSDLKKDILKSVSQCDDISYYEHLFDEKVKEFQ</sequence>
<dbReference type="InterPro" id="IPR013641">
    <property type="entry name" value="KTI12/PSTK"/>
</dbReference>
<evidence type="ECO:0000256" key="2">
    <source>
        <dbReference type="ARBA" id="ARBA00022840"/>
    </source>
</evidence>
<dbReference type="STRING" id="5762.D2V263"/>
<dbReference type="GO" id="GO:0000049">
    <property type="term" value="F:tRNA binding"/>
    <property type="evidence" value="ECO:0007669"/>
    <property type="project" value="TreeGrafter"/>
</dbReference>
<accession>D2V263</accession>
<dbReference type="AlphaFoldDB" id="D2V263"/>
<protein>
    <submittedName>
        <fullName evidence="3">Uncharacterized protein FM175</fullName>
    </submittedName>
</protein>
<keyword evidence="2" id="KW-0067">ATP-binding</keyword>
<dbReference type="PANTHER" id="PTHR20873:SF0">
    <property type="entry name" value="L-SERYL-TRNA(SEC) KINASE"/>
    <property type="match status" value="1"/>
</dbReference>
<evidence type="ECO:0000256" key="1">
    <source>
        <dbReference type="ARBA" id="ARBA00022741"/>
    </source>
</evidence>